<dbReference type="SFLD" id="SFLDG01129">
    <property type="entry name" value="C1.5:_HAD__Beta-PGM__Phosphata"/>
    <property type="match status" value="1"/>
</dbReference>
<organism evidence="2 3">
    <name type="scientific">Candidatus Ornithomonoglobus intestinigallinarum</name>
    <dbReference type="NCBI Taxonomy" id="2840894"/>
    <lineage>
        <taxon>Bacteria</taxon>
        <taxon>Bacillati</taxon>
        <taxon>Bacillota</taxon>
        <taxon>Clostridia</taxon>
        <taxon>Candidatus Ornithomonoglobus</taxon>
    </lineage>
</organism>
<evidence type="ECO:0000313" key="3">
    <source>
        <dbReference type="Proteomes" id="UP000824165"/>
    </source>
</evidence>
<dbReference type="Proteomes" id="UP000824165">
    <property type="component" value="Unassembled WGS sequence"/>
</dbReference>
<dbReference type="InterPro" id="IPR023214">
    <property type="entry name" value="HAD_sf"/>
</dbReference>
<dbReference type="Pfam" id="PF00702">
    <property type="entry name" value="Hydrolase"/>
    <property type="match status" value="1"/>
</dbReference>
<dbReference type="InterPro" id="IPR001279">
    <property type="entry name" value="Metallo-B-lactamas"/>
</dbReference>
<reference evidence="2" key="2">
    <citation type="journal article" date="2021" name="PeerJ">
        <title>Extensive microbial diversity within the chicken gut microbiome revealed by metagenomics and culture.</title>
        <authorList>
            <person name="Gilroy R."/>
            <person name="Ravi A."/>
            <person name="Getino M."/>
            <person name="Pursley I."/>
            <person name="Horton D.L."/>
            <person name="Alikhan N.F."/>
            <person name="Baker D."/>
            <person name="Gharbi K."/>
            <person name="Hall N."/>
            <person name="Watson M."/>
            <person name="Adriaenssens E.M."/>
            <person name="Foster-Nyarko E."/>
            <person name="Jarju S."/>
            <person name="Secka A."/>
            <person name="Antonio M."/>
            <person name="Oren A."/>
            <person name="Chaudhuri R.R."/>
            <person name="La Ragione R."/>
            <person name="Hildebrand F."/>
            <person name="Pallen M.J."/>
        </authorList>
    </citation>
    <scope>NUCLEOTIDE SEQUENCE</scope>
    <source>
        <strain evidence="2">CHK181-108</strain>
    </source>
</reference>
<feature type="domain" description="Metallo-beta-lactamase" evidence="1">
    <location>
        <begin position="45"/>
        <end position="239"/>
    </location>
</feature>
<evidence type="ECO:0000313" key="2">
    <source>
        <dbReference type="EMBL" id="HIT85471.1"/>
    </source>
</evidence>
<dbReference type="SFLD" id="SFLDS00003">
    <property type="entry name" value="Haloacid_Dehalogenase"/>
    <property type="match status" value="1"/>
</dbReference>
<dbReference type="InterPro" id="IPR023198">
    <property type="entry name" value="PGP-like_dom2"/>
</dbReference>
<dbReference type="AlphaFoldDB" id="A0A9D1KQW8"/>
<evidence type="ECO:0000259" key="1">
    <source>
        <dbReference type="Pfam" id="PF12706"/>
    </source>
</evidence>
<dbReference type="SUPFAM" id="SSF56281">
    <property type="entry name" value="Metallo-hydrolase/oxidoreductase"/>
    <property type="match status" value="1"/>
</dbReference>
<dbReference type="Gene3D" id="3.60.15.10">
    <property type="entry name" value="Ribonuclease Z/Hydroxyacylglutathione hydrolase-like"/>
    <property type="match status" value="1"/>
</dbReference>
<dbReference type="InterPro" id="IPR050155">
    <property type="entry name" value="HAD-like_hydrolase_sf"/>
</dbReference>
<dbReference type="SUPFAM" id="SSF56784">
    <property type="entry name" value="HAD-like"/>
    <property type="match status" value="1"/>
</dbReference>
<dbReference type="Gene3D" id="3.40.50.1000">
    <property type="entry name" value="HAD superfamily/HAD-like"/>
    <property type="match status" value="1"/>
</dbReference>
<sequence>MKFLGTGAGEGIPNPFCTCRICQNARKVKGKEIRTRSSFMLSDKVIIDMGPDFFAQAILYDVDFSQIEHVIFTHMHDDHIDYSIIWERFVKEGREGGKPMNLYFVGDAYDYINNFYLTSPLTEGREEYLTSENVVLHKLEFGREYAIDEFTVKPLKASHSTAFEKNGANFLINRDGEKLYYACDTGYFTDSAFRALAGERLDLLICECTFPTTEHVVQKDSGHMDINMCVKTLDRLFVTSAITPETKIYLSHISPTGMTHKELAEYMKGLDRKYKVHVAYDGLEAQAMKTKCIIFDKDGTLMDYKTFWIPAARSAVEYVLREVGGDMSLTDKMLDAIGMNDGILGILCYGTYGEMAEMFMGVLEQAGINISLRRLTELTRRAFIYGSERGKIVPACDDLPQMLAKFKKNGIMLVVATTDGPTITEKCLKQLGIYEYFDRIYTDDGVHPPKPNAYYIYDLRAETGLAPDEMVMVGDTETDTEFAENGSVKCIGIASDEADKAVLSRSAFCVIDNISQLSTVLE</sequence>
<dbReference type="GO" id="GO:0006281">
    <property type="term" value="P:DNA repair"/>
    <property type="evidence" value="ECO:0007669"/>
    <property type="project" value="TreeGrafter"/>
</dbReference>
<name>A0A9D1KQW8_9FIRM</name>
<dbReference type="EMBL" id="DVLU01000062">
    <property type="protein sequence ID" value="HIT85471.1"/>
    <property type="molecule type" value="Genomic_DNA"/>
</dbReference>
<dbReference type="InterPro" id="IPR036866">
    <property type="entry name" value="RibonucZ/Hydroxyglut_hydro"/>
</dbReference>
<dbReference type="CDD" id="cd01427">
    <property type="entry name" value="HAD_like"/>
    <property type="match status" value="1"/>
</dbReference>
<dbReference type="GO" id="GO:0008967">
    <property type="term" value="F:phosphoglycolate phosphatase activity"/>
    <property type="evidence" value="ECO:0007669"/>
    <property type="project" value="TreeGrafter"/>
</dbReference>
<keyword evidence="2" id="KW-0378">Hydrolase</keyword>
<dbReference type="PANTHER" id="PTHR43434:SF22">
    <property type="entry name" value="PHOSPHOGLYCOLATE PHOSPHATASE"/>
    <property type="match status" value="1"/>
</dbReference>
<dbReference type="PANTHER" id="PTHR43434">
    <property type="entry name" value="PHOSPHOGLYCOLATE PHOSPHATASE"/>
    <property type="match status" value="1"/>
</dbReference>
<protein>
    <submittedName>
        <fullName evidence="2">HAD hydrolase-like protein</fullName>
    </submittedName>
</protein>
<proteinExistence type="predicted"/>
<gene>
    <name evidence="2" type="ORF">IAA60_06150</name>
</gene>
<dbReference type="Gene3D" id="1.10.150.240">
    <property type="entry name" value="Putative phosphatase, domain 2"/>
    <property type="match status" value="1"/>
</dbReference>
<dbReference type="InterPro" id="IPR036412">
    <property type="entry name" value="HAD-like_sf"/>
</dbReference>
<dbReference type="Pfam" id="PF12706">
    <property type="entry name" value="Lactamase_B_2"/>
    <property type="match status" value="1"/>
</dbReference>
<accession>A0A9D1KQW8</accession>
<comment type="caution">
    <text evidence="2">The sequence shown here is derived from an EMBL/GenBank/DDBJ whole genome shotgun (WGS) entry which is preliminary data.</text>
</comment>
<reference evidence="2" key="1">
    <citation type="submission" date="2020-10" db="EMBL/GenBank/DDBJ databases">
        <authorList>
            <person name="Gilroy R."/>
        </authorList>
    </citation>
    <scope>NUCLEOTIDE SEQUENCE</scope>
    <source>
        <strain evidence="2">CHK181-108</strain>
    </source>
</reference>